<feature type="repeat" description="ANK" evidence="3">
    <location>
        <begin position="1147"/>
        <end position="1184"/>
    </location>
</feature>
<dbReference type="InterPro" id="IPR027417">
    <property type="entry name" value="P-loop_NTPase"/>
</dbReference>
<dbReference type="InterPro" id="IPR007111">
    <property type="entry name" value="NACHT_NTPase"/>
</dbReference>
<dbReference type="PANTHER" id="PTHR24126:SF14">
    <property type="entry name" value="ANK_REP_REGION DOMAIN-CONTAINING PROTEIN"/>
    <property type="match status" value="1"/>
</dbReference>
<dbReference type="PROSITE" id="PS50837">
    <property type="entry name" value="NACHT"/>
    <property type="match status" value="1"/>
</dbReference>
<dbReference type="OrthoDB" id="21416at2759"/>
<dbReference type="EMBL" id="JAGMUX010000036">
    <property type="protein sequence ID" value="KAH7205783.1"/>
    <property type="molecule type" value="Genomic_DNA"/>
</dbReference>
<dbReference type="Pfam" id="PF12796">
    <property type="entry name" value="Ank_2"/>
    <property type="match status" value="2"/>
</dbReference>
<feature type="domain" description="NACHT" evidence="4">
    <location>
        <begin position="87"/>
        <end position="230"/>
    </location>
</feature>
<organism evidence="5 6">
    <name type="scientific">Fusarium redolens</name>
    <dbReference type="NCBI Taxonomy" id="48865"/>
    <lineage>
        <taxon>Eukaryota</taxon>
        <taxon>Fungi</taxon>
        <taxon>Dikarya</taxon>
        <taxon>Ascomycota</taxon>
        <taxon>Pezizomycotina</taxon>
        <taxon>Sordariomycetes</taxon>
        <taxon>Hypocreomycetidae</taxon>
        <taxon>Hypocreales</taxon>
        <taxon>Nectriaceae</taxon>
        <taxon>Fusarium</taxon>
        <taxon>Fusarium redolens species complex</taxon>
    </lineage>
</organism>
<evidence type="ECO:0000256" key="3">
    <source>
        <dbReference type="PROSITE-ProRule" id="PRU00023"/>
    </source>
</evidence>
<dbReference type="InterPro" id="IPR056884">
    <property type="entry name" value="NPHP3-like_N"/>
</dbReference>
<keyword evidence="6" id="KW-1185">Reference proteome</keyword>
<comment type="caution">
    <text evidence="5">The sequence shown here is derived from an EMBL/GenBank/DDBJ whole genome shotgun (WGS) entry which is preliminary data.</text>
</comment>
<dbReference type="PANTHER" id="PTHR24126">
    <property type="entry name" value="ANKYRIN REPEAT, PH AND SEC7 DOMAIN CONTAINING PROTEIN SECG-RELATED"/>
    <property type="match status" value="1"/>
</dbReference>
<evidence type="ECO:0000313" key="5">
    <source>
        <dbReference type="EMBL" id="KAH7205783.1"/>
    </source>
</evidence>
<accession>A0A9P9FVX3</accession>
<dbReference type="SMART" id="SM00248">
    <property type="entry name" value="ANK"/>
    <property type="match status" value="18"/>
</dbReference>
<keyword evidence="1" id="KW-0677">Repeat</keyword>
<dbReference type="InterPro" id="IPR002110">
    <property type="entry name" value="Ankyrin_rpt"/>
</dbReference>
<feature type="repeat" description="ANK" evidence="3">
    <location>
        <begin position="1781"/>
        <end position="1813"/>
    </location>
</feature>
<dbReference type="SUPFAM" id="SSF48403">
    <property type="entry name" value="Ankyrin repeat"/>
    <property type="match status" value="4"/>
</dbReference>
<evidence type="ECO:0000256" key="1">
    <source>
        <dbReference type="ARBA" id="ARBA00022737"/>
    </source>
</evidence>
<feature type="repeat" description="ANK" evidence="3">
    <location>
        <begin position="1260"/>
        <end position="1292"/>
    </location>
</feature>
<evidence type="ECO:0000313" key="6">
    <source>
        <dbReference type="Proteomes" id="UP000720189"/>
    </source>
</evidence>
<evidence type="ECO:0000256" key="2">
    <source>
        <dbReference type="ARBA" id="ARBA00023043"/>
    </source>
</evidence>
<dbReference type="PROSITE" id="PS50297">
    <property type="entry name" value="ANK_REP_REGION"/>
    <property type="match status" value="5"/>
</dbReference>
<dbReference type="Proteomes" id="UP000720189">
    <property type="component" value="Unassembled WGS sequence"/>
</dbReference>
<name>A0A9P9FVX3_FUSRE</name>
<feature type="repeat" description="ANK" evidence="3">
    <location>
        <begin position="588"/>
        <end position="616"/>
    </location>
</feature>
<dbReference type="Gene3D" id="1.25.40.20">
    <property type="entry name" value="Ankyrin repeat-containing domain"/>
    <property type="match status" value="10"/>
</dbReference>
<dbReference type="PRINTS" id="PR01415">
    <property type="entry name" value="ANKYRIN"/>
</dbReference>
<proteinExistence type="predicted"/>
<reference evidence="5" key="1">
    <citation type="journal article" date="2021" name="Nat. Commun.">
        <title>Genetic determinants of endophytism in the Arabidopsis root mycobiome.</title>
        <authorList>
            <person name="Mesny F."/>
            <person name="Miyauchi S."/>
            <person name="Thiergart T."/>
            <person name="Pickel B."/>
            <person name="Atanasova L."/>
            <person name="Karlsson M."/>
            <person name="Huettel B."/>
            <person name="Barry K.W."/>
            <person name="Haridas S."/>
            <person name="Chen C."/>
            <person name="Bauer D."/>
            <person name="Andreopoulos W."/>
            <person name="Pangilinan J."/>
            <person name="LaButti K."/>
            <person name="Riley R."/>
            <person name="Lipzen A."/>
            <person name="Clum A."/>
            <person name="Drula E."/>
            <person name="Henrissat B."/>
            <person name="Kohler A."/>
            <person name="Grigoriev I.V."/>
            <person name="Martin F.M."/>
            <person name="Hacquard S."/>
        </authorList>
    </citation>
    <scope>NUCLEOTIDE SEQUENCE</scope>
    <source>
        <strain evidence="5">MPI-CAGE-AT-0023</strain>
    </source>
</reference>
<dbReference type="Gene3D" id="3.40.50.300">
    <property type="entry name" value="P-loop containing nucleotide triphosphate hydrolases"/>
    <property type="match status" value="1"/>
</dbReference>
<gene>
    <name evidence="5" type="ORF">BKA55DRAFT_628788</name>
</gene>
<dbReference type="Pfam" id="PF00023">
    <property type="entry name" value="Ank"/>
    <property type="match status" value="1"/>
</dbReference>
<keyword evidence="2 3" id="KW-0040">ANK repeat</keyword>
<dbReference type="SUPFAM" id="SSF52540">
    <property type="entry name" value="P-loop containing nucleoside triphosphate hydrolases"/>
    <property type="match status" value="1"/>
</dbReference>
<sequence>MLLDELDRPLDDVVVVDRLAIADYNEPNILPQDEATLKNVRAWLRPTKYEGDGSELNKHTSSYLEGTSQWLLVSPIFQQWHDGRDDGILWIRGVPGTGKSVLASRLIHHLSSEECPVLYFFFRHTIQSNHRPESALRDWLAQVLPFSPHLQLALMNLTSEPINLDFVDDLSLVELWHLVRLALKNMPKVYCVVDALDEMDSDALEHFLQLIDQLGNMHPDRVKLIITSRPIATIEKIVRNLRLLDIRVDKKAINPDISTYLQHRLASSKLSPETKDAIKNIALEKADGLFLYAKLTMDKIAGLDHETETEILQTLERMPVSLSFIYGHLLREHMGRTGLPKGLQMLVLQLVTHATRPLRLLEISDCIRVTQPQYGQDAGTIKSHVRTCCGPLLEVLPDETVRVVHHSLTEYLFGLTRSSADEDIPVFEPGPTHDLVANLCLSYLQAGHLDNITFVENSTFFRRTVLAKQEFPPFMNYAVNNWHTHAKKATRRQFPQEKTNEKAFSLLMTPESAWRLTALAEQTHTRSWHPGHPGLSGYPWVRDEKMSLETEVLLFSMRLGLTNFIENFLERCGEEAVNYSGTKMIQPPLHQAVEKRMLEIIHLLVKHGAELDQHDYQGDTPLYVALGGQSSRTKGASQPAIVESLLKAGADPWKTQERNKRRSHMIGISEESHISYKPIRMAFSTCDDTIAKLFIPYVKTTETANEALSWVMEGSRNIKVMRLILDLGLVAINACADGPTFLFLACKHGDPKAVSILLEAGADPNTCHFRNSGSGNSDSGKFELVPDTLYVHTEPSGSGKEMAGPNVMHALADLTLMDPQTHIRHAAADEVVTECFKLVLDAGADVNYVDSEGNTPLHVAKTSLMAQLLLDSGADPNAINSRNNTPLHVAHTFDVMKVIASKTDINTTDQDGSTMLLKMLNTKSGSSKYEISHPLQLLDLGPDVHIVDNEGNSVLHYLATHEQMTSPEGQQMLERLMQGGFNPNLRNKQGQTALHKLVSKCCRLGKPSVTTLRTFNELTKSDLNAVDDKGQTPLFSTLDKFRAMREPVGDEFIHFMAEVGARFDVTDKRGRTLLHPAVRNCCGRQSEADLDVLCLLIELGADPQGTDIEGNTAWHEAVPKFSYWSLSLQCLQKITALGMDPKKANMEGRTPFHIACEYNQRNLSKNKLFEYLLEQVGDIDVKDFNGATALHTTATYSSEFTLRLLEAGADATLVTNEGLNVFHLAARCRGSNVIGLLLEWLTANTNNEEIQRLVNLKDKRGRAPLYYACAAGSYQSVELLISAGAVVEMETYDGSALNGCVDYVQEEASWRRSSDADSGGVFIDDARRPSYIGGRIETTLDLVIGNAAAPKWHLLDMAVAAAVEVATTTELQFAEQRQSATHPDHDITVECLMRARKSLGVENELPCAAEAQLCLERRQRRIFEIWDSTSKCSLHDDRTHFLARLSRLMISHFYDDLPDYINGNSPEVKDLYRFLADLAKRGFARLLDIILTPETTSTLQERSETSIASLVRVACESEEPNMPVIRVLLSKVVRLESVKESEGSFLHVLSRGGHHPWWHIGQALPYLLKQGVNLEVRDKDGLTPLNASLENMEKPEWSGKATEMLLQAGADPSSVDDAGNSCLSRAVDKKRLFKLLVQHGATADHPELRAAILAKDVDLAELILASGVDPNGRPTPSSDNVKVRLDLRMCTFCPSDELYPLNLVISIIRRRDGDTEVCMQMVELLLKFGADPNARFHHTTIAHRTLEQKVYNPITGREERSNFIDIILQHPSLDVDLRNTAGVPLLHVAVKVGDEMAIRTLIKRGADVRSTDNLGQNVLHLSSSVLYSKSLFDDIVALAPELLRQADNDGKTPLHSAMGSRDQYGRLGNVREGAETFIEMLIAAGADTCAKSENGDTPLHLLFLSPWILSVDEDDVEAWQGPVKIIMDLLLSNGADINARNEAGETPIFTYLREGDFKVEITRAYFNKHNPDLVPRHSFQSSEPWSAIERRFAVEKESMLWALLEKAGVDWTAVDARGQFLLHVVAGREVYAYSRTREDPISPRVVRFRFLMGKGLDPLAEDGYHRTALDVAAVNSADDILELFKAE</sequence>
<evidence type="ECO:0000259" key="4">
    <source>
        <dbReference type="PROSITE" id="PS50837"/>
    </source>
</evidence>
<protein>
    <submittedName>
        <fullName evidence="5">Ankyrin repeat-containing domain protein</fullName>
    </submittedName>
</protein>
<feature type="repeat" description="ANK" evidence="3">
    <location>
        <begin position="737"/>
        <end position="769"/>
    </location>
</feature>
<dbReference type="RefSeq" id="XP_046041090.1">
    <property type="nucleotide sequence ID" value="XM_046196908.1"/>
</dbReference>
<feature type="repeat" description="ANK" evidence="3">
    <location>
        <begin position="1580"/>
        <end position="1617"/>
    </location>
</feature>
<dbReference type="Pfam" id="PF24883">
    <property type="entry name" value="NPHP3_N"/>
    <property type="match status" value="1"/>
</dbReference>
<dbReference type="GeneID" id="70226862"/>
<dbReference type="PROSITE" id="PS50088">
    <property type="entry name" value="ANK_REPEAT"/>
    <property type="match status" value="6"/>
</dbReference>
<dbReference type="InterPro" id="IPR036770">
    <property type="entry name" value="Ankyrin_rpt-contain_sf"/>
</dbReference>